<keyword evidence="1" id="KW-1133">Transmembrane helix</keyword>
<dbReference type="eggNOG" id="COG1277">
    <property type="taxonomic scope" value="Bacteria"/>
</dbReference>
<dbReference type="EMBL" id="LLZU01000039">
    <property type="protein sequence ID" value="KRV46773.1"/>
    <property type="molecule type" value="Genomic_DNA"/>
</dbReference>
<name>A0A0T6LL55_WENVI</name>
<keyword evidence="1" id="KW-0812">Transmembrane</keyword>
<dbReference type="GO" id="GO:0140359">
    <property type="term" value="F:ABC-type transporter activity"/>
    <property type="evidence" value="ECO:0007669"/>
    <property type="project" value="InterPro"/>
</dbReference>
<dbReference type="Pfam" id="PF12679">
    <property type="entry name" value="ABC2_membrane_2"/>
    <property type="match status" value="1"/>
</dbReference>
<sequence>MAAPAGGRVRYAVHAEWTKLRTTRGPAWLLAATVAAVVAVGAASVASVDVSQCPAPTECHEDTTRLSLLGARLGQATVVVLAVLAITNEHATGMIRTTLAAVPRRHRVLWAKAVVVTVAVLAAGVLGVLGALATGRAVLPGNGFTAANGYPPPSLTDGPTLRAAVGTVLYLVLVALLALGVGTVVRDTAGAVTTTLGLLYVVPLLVELVADPQWHDRLERLAPMTAGLSVQATRDLDRLPIGPWAGLGVLAAYSATALLLGAVLLETRDP</sequence>
<reference evidence="2 3" key="1">
    <citation type="submission" date="2015-10" db="EMBL/GenBank/DDBJ databases">
        <title>Draft genome sequence of pyrrolomycin-producing Streptomyces vitaminophilus.</title>
        <authorList>
            <person name="Graham D.E."/>
            <person name="Mahan K.M."/>
            <person name="Klingeman D.M."/>
            <person name="Hettich R.L."/>
            <person name="Parry R.J."/>
        </authorList>
    </citation>
    <scope>NUCLEOTIDE SEQUENCE [LARGE SCALE GENOMIC DNA]</scope>
    <source>
        <strain evidence="2 3">ATCC 31673</strain>
    </source>
</reference>
<organism evidence="2 3">
    <name type="scientific">Wenjunlia vitaminophila</name>
    <name type="common">Streptomyces vitaminophilus</name>
    <dbReference type="NCBI Taxonomy" id="76728"/>
    <lineage>
        <taxon>Bacteria</taxon>
        <taxon>Bacillati</taxon>
        <taxon>Actinomycetota</taxon>
        <taxon>Actinomycetes</taxon>
        <taxon>Kitasatosporales</taxon>
        <taxon>Streptomycetaceae</taxon>
        <taxon>Wenjunlia</taxon>
    </lineage>
</organism>
<feature type="transmembrane region" description="Helical" evidence="1">
    <location>
        <begin position="66"/>
        <end position="87"/>
    </location>
</feature>
<evidence type="ECO:0000256" key="1">
    <source>
        <dbReference type="SAM" id="Phobius"/>
    </source>
</evidence>
<dbReference type="PANTHER" id="PTHR37305:SF1">
    <property type="entry name" value="MEMBRANE PROTEIN"/>
    <property type="match status" value="1"/>
</dbReference>
<evidence type="ECO:0008006" key="4">
    <source>
        <dbReference type="Google" id="ProtNLM"/>
    </source>
</evidence>
<evidence type="ECO:0000313" key="3">
    <source>
        <dbReference type="Proteomes" id="UP000050867"/>
    </source>
</evidence>
<protein>
    <recommendedName>
        <fullName evidence="4">ABC transporter permease</fullName>
    </recommendedName>
</protein>
<comment type="caution">
    <text evidence="2">The sequence shown here is derived from an EMBL/GenBank/DDBJ whole genome shotgun (WGS) entry which is preliminary data.</text>
</comment>
<dbReference type="GO" id="GO:0005886">
    <property type="term" value="C:plasma membrane"/>
    <property type="evidence" value="ECO:0007669"/>
    <property type="project" value="UniProtKB-SubCell"/>
</dbReference>
<feature type="transmembrane region" description="Helical" evidence="1">
    <location>
        <begin position="189"/>
        <end position="210"/>
    </location>
</feature>
<dbReference type="PANTHER" id="PTHR37305">
    <property type="entry name" value="INTEGRAL MEMBRANE PROTEIN-RELATED"/>
    <property type="match status" value="1"/>
</dbReference>
<feature type="transmembrane region" description="Helical" evidence="1">
    <location>
        <begin position="108"/>
        <end position="133"/>
    </location>
</feature>
<dbReference type="STRING" id="76728.AQ490_12235"/>
<dbReference type="AlphaFoldDB" id="A0A0T6LL55"/>
<gene>
    <name evidence="2" type="ORF">AQ490_12235</name>
</gene>
<feature type="transmembrane region" description="Helical" evidence="1">
    <location>
        <begin position="244"/>
        <end position="265"/>
    </location>
</feature>
<accession>A0A0T6LL55</accession>
<feature type="transmembrane region" description="Helical" evidence="1">
    <location>
        <begin position="161"/>
        <end position="182"/>
    </location>
</feature>
<dbReference type="Proteomes" id="UP000050867">
    <property type="component" value="Unassembled WGS sequence"/>
</dbReference>
<keyword evidence="1" id="KW-0472">Membrane</keyword>
<keyword evidence="3" id="KW-1185">Reference proteome</keyword>
<proteinExistence type="predicted"/>
<feature type="transmembrane region" description="Helical" evidence="1">
    <location>
        <begin position="27"/>
        <end position="46"/>
    </location>
</feature>
<evidence type="ECO:0000313" key="2">
    <source>
        <dbReference type="EMBL" id="KRV46773.1"/>
    </source>
</evidence>